<dbReference type="AlphaFoldDB" id="A0A8S1GV89"/>
<evidence type="ECO:0000256" key="6">
    <source>
        <dbReference type="ARBA" id="ARBA00023306"/>
    </source>
</evidence>
<dbReference type="OrthoDB" id="26523at2759"/>
<dbReference type="EMBL" id="CAJGYM010000005">
    <property type="protein sequence ID" value="CAD6186668.1"/>
    <property type="molecule type" value="Genomic_DNA"/>
</dbReference>
<dbReference type="PROSITE" id="PS50206">
    <property type="entry name" value="RHODANESE_3"/>
    <property type="match status" value="1"/>
</dbReference>
<gene>
    <name evidence="11" type="ORF">CAUJ_LOCUS2587</name>
</gene>
<dbReference type="InterPro" id="IPR000751">
    <property type="entry name" value="MPI_Phosphatase"/>
</dbReference>
<dbReference type="GO" id="GO:0110032">
    <property type="term" value="P:positive regulation of G2/MI transition of meiotic cell cycle"/>
    <property type="evidence" value="ECO:0007669"/>
    <property type="project" value="TreeGrafter"/>
</dbReference>
<keyword evidence="12" id="KW-1185">Reference proteome</keyword>
<dbReference type="SUPFAM" id="SSF52821">
    <property type="entry name" value="Rhodanese/Cell cycle control phosphatase"/>
    <property type="match status" value="1"/>
</dbReference>
<evidence type="ECO:0000256" key="5">
    <source>
        <dbReference type="ARBA" id="ARBA00022912"/>
    </source>
</evidence>
<protein>
    <recommendedName>
        <fullName evidence="8">M-phase inducer phosphatase</fullName>
        <ecNumber evidence="8">3.1.3.48</ecNumber>
    </recommendedName>
</protein>
<dbReference type="Gene3D" id="3.40.250.10">
    <property type="entry name" value="Rhodanese-like domain"/>
    <property type="match status" value="1"/>
</dbReference>
<organism evidence="11 12">
    <name type="scientific">Caenorhabditis auriculariae</name>
    <dbReference type="NCBI Taxonomy" id="2777116"/>
    <lineage>
        <taxon>Eukaryota</taxon>
        <taxon>Metazoa</taxon>
        <taxon>Ecdysozoa</taxon>
        <taxon>Nematoda</taxon>
        <taxon>Chromadorea</taxon>
        <taxon>Rhabditida</taxon>
        <taxon>Rhabditina</taxon>
        <taxon>Rhabditomorpha</taxon>
        <taxon>Rhabditoidea</taxon>
        <taxon>Rhabditidae</taxon>
        <taxon>Peloderinae</taxon>
        <taxon>Caenorhabditis</taxon>
    </lineage>
</organism>
<dbReference type="GO" id="GO:0005737">
    <property type="term" value="C:cytoplasm"/>
    <property type="evidence" value="ECO:0007669"/>
    <property type="project" value="TreeGrafter"/>
</dbReference>
<keyword evidence="2 8" id="KW-0132">Cell division</keyword>
<comment type="similarity">
    <text evidence="1 8">Belongs to the MPI phosphatase family.</text>
</comment>
<dbReference type="Proteomes" id="UP000835052">
    <property type="component" value="Unassembled WGS sequence"/>
</dbReference>
<dbReference type="PRINTS" id="PR00716">
    <property type="entry name" value="MPIPHPHTASE"/>
</dbReference>
<feature type="compositionally biased region" description="Polar residues" evidence="9">
    <location>
        <begin position="94"/>
        <end position="120"/>
    </location>
</feature>
<dbReference type="GO" id="GO:0005634">
    <property type="term" value="C:nucleus"/>
    <property type="evidence" value="ECO:0007669"/>
    <property type="project" value="TreeGrafter"/>
</dbReference>
<dbReference type="CDD" id="cd01530">
    <property type="entry name" value="Cdc25"/>
    <property type="match status" value="1"/>
</dbReference>
<keyword evidence="6 8" id="KW-0131">Cell cycle</keyword>
<evidence type="ECO:0000313" key="12">
    <source>
        <dbReference type="Proteomes" id="UP000835052"/>
    </source>
</evidence>
<evidence type="ECO:0000256" key="1">
    <source>
        <dbReference type="ARBA" id="ARBA00011065"/>
    </source>
</evidence>
<dbReference type="SMART" id="SM00450">
    <property type="entry name" value="RHOD"/>
    <property type="match status" value="1"/>
</dbReference>
<keyword evidence="5 8" id="KW-0904">Protein phosphatase</keyword>
<feature type="compositionally biased region" description="Polar residues" evidence="9">
    <location>
        <begin position="532"/>
        <end position="544"/>
    </location>
</feature>
<dbReference type="InterPro" id="IPR036873">
    <property type="entry name" value="Rhodanese-like_dom_sf"/>
</dbReference>
<feature type="region of interest" description="Disordered" evidence="9">
    <location>
        <begin position="532"/>
        <end position="561"/>
    </location>
</feature>
<sequence>MSLFAPSSADREFLLSFLGTSSAQLAGVLKNKETSSMAQNLTCNVEENQLIVSEFEYVEDGDSRDSGISVSDVLNDDDQPPCILSPKTPILSRTPFSDRSNLGNYDGQQTSAFPPTSFNVDTPLCRPPAILEPDSDDATSSFDDGRRLSNASISSDHSTDSIGSRKRNCSEASSIGSYHRKRSKQIVVDENSPDDSFQHFDRLPQEANTSTHSLIARAASSESLNGRSRSRTRLVTRAMSTSCLQEKEHESPSLPKMLEVHYTLETVERPQRESQAFRSISAQTLLKESKRLGDDFLRQYTIVDCRYPFEYNGGHVKGAINVYEKSAVQKIFFPEESDNEIRSRIPIFYCEYSQKRGPSMANYLRSMDRIRNELSYPHVDYPEIYLIDLGYKNLWSHESCRDLCDPRSYLPMNAPTHTHHLRNFRCSSSRSIVSEKFSTTKRTTKELTRKNGSLFDISNQTRSSKKTFRSPSMPMSLSMSYLHSSSNASFEKFSLLQSTPNDGIDDDEVFIDEEMLMNFSDKTEKSVTSIVTTSSHNTRLSNEPSPRATDLEPRRLNFSSFSSDDDHVLRFANDGDDESITKQQ</sequence>
<evidence type="ECO:0000256" key="2">
    <source>
        <dbReference type="ARBA" id="ARBA00022618"/>
    </source>
</evidence>
<comment type="caution">
    <text evidence="11">The sequence shown here is derived from an EMBL/GenBank/DDBJ whole genome shotgun (WGS) entry which is preliminary data.</text>
</comment>
<dbReference type="GO" id="GO:0010971">
    <property type="term" value="P:positive regulation of G2/M transition of mitotic cell cycle"/>
    <property type="evidence" value="ECO:0007669"/>
    <property type="project" value="TreeGrafter"/>
</dbReference>
<accession>A0A8S1GV89</accession>
<dbReference type="GO" id="GO:0000086">
    <property type="term" value="P:G2/M transition of mitotic cell cycle"/>
    <property type="evidence" value="ECO:0007669"/>
    <property type="project" value="TreeGrafter"/>
</dbReference>
<comment type="function">
    <text evidence="8">Tyrosine protein phosphatase which functions as a dosage-dependent inducer of mitotic progression.</text>
</comment>
<dbReference type="GO" id="GO:0051301">
    <property type="term" value="P:cell division"/>
    <property type="evidence" value="ECO:0007669"/>
    <property type="project" value="UniProtKB-UniRule"/>
</dbReference>
<dbReference type="FunFam" id="3.40.250.10:FF:000021">
    <property type="entry name" value="M-phase inducer phosphatase cdc-25.2"/>
    <property type="match status" value="1"/>
</dbReference>
<dbReference type="PANTHER" id="PTHR10828">
    <property type="entry name" value="M-PHASE INDUCER PHOSPHATASE DUAL SPECIFICITY PHOSPHATASE CDC25"/>
    <property type="match status" value="1"/>
</dbReference>
<evidence type="ECO:0000256" key="9">
    <source>
        <dbReference type="SAM" id="MobiDB-lite"/>
    </source>
</evidence>
<evidence type="ECO:0000313" key="11">
    <source>
        <dbReference type="EMBL" id="CAD6186668.1"/>
    </source>
</evidence>
<comment type="catalytic activity">
    <reaction evidence="7 8">
        <text>O-phospho-L-tyrosyl-[protein] + H2O = L-tyrosyl-[protein] + phosphate</text>
        <dbReference type="Rhea" id="RHEA:10684"/>
        <dbReference type="Rhea" id="RHEA-COMP:10136"/>
        <dbReference type="Rhea" id="RHEA-COMP:20101"/>
        <dbReference type="ChEBI" id="CHEBI:15377"/>
        <dbReference type="ChEBI" id="CHEBI:43474"/>
        <dbReference type="ChEBI" id="CHEBI:46858"/>
        <dbReference type="ChEBI" id="CHEBI:61978"/>
        <dbReference type="EC" id="3.1.3.48"/>
    </reaction>
</comment>
<evidence type="ECO:0000256" key="4">
    <source>
        <dbReference type="ARBA" id="ARBA00022801"/>
    </source>
</evidence>
<dbReference type="GO" id="GO:0004725">
    <property type="term" value="F:protein tyrosine phosphatase activity"/>
    <property type="evidence" value="ECO:0007669"/>
    <property type="project" value="UniProtKB-UniRule"/>
</dbReference>
<feature type="domain" description="Rhodanese" evidence="10">
    <location>
        <begin position="296"/>
        <end position="399"/>
    </location>
</feature>
<dbReference type="Pfam" id="PF00581">
    <property type="entry name" value="Rhodanese"/>
    <property type="match status" value="1"/>
</dbReference>
<feature type="region of interest" description="Disordered" evidence="9">
    <location>
        <begin position="61"/>
        <end position="186"/>
    </location>
</feature>
<dbReference type="EC" id="3.1.3.48" evidence="8"/>
<dbReference type="InterPro" id="IPR001763">
    <property type="entry name" value="Rhodanese-like_dom"/>
</dbReference>
<evidence type="ECO:0000259" key="10">
    <source>
        <dbReference type="PROSITE" id="PS50206"/>
    </source>
</evidence>
<keyword evidence="3 8" id="KW-0498">Mitosis</keyword>
<reference evidence="11" key="1">
    <citation type="submission" date="2020-10" db="EMBL/GenBank/DDBJ databases">
        <authorList>
            <person name="Kikuchi T."/>
        </authorList>
    </citation>
    <scope>NUCLEOTIDE SEQUENCE</scope>
    <source>
        <strain evidence="11">NKZ352</strain>
    </source>
</reference>
<feature type="compositionally biased region" description="Polar residues" evidence="9">
    <location>
        <begin position="149"/>
        <end position="162"/>
    </location>
</feature>
<evidence type="ECO:0000256" key="3">
    <source>
        <dbReference type="ARBA" id="ARBA00022776"/>
    </source>
</evidence>
<evidence type="ECO:0000256" key="8">
    <source>
        <dbReference type="RuleBase" id="RU368028"/>
    </source>
</evidence>
<name>A0A8S1GV89_9PELO</name>
<evidence type="ECO:0000256" key="7">
    <source>
        <dbReference type="ARBA" id="ARBA00051722"/>
    </source>
</evidence>
<keyword evidence="4 8" id="KW-0378">Hydrolase</keyword>
<dbReference type="PANTHER" id="PTHR10828:SF76">
    <property type="entry name" value="M-PHASE INDUCER PHOSPHATASE"/>
    <property type="match status" value="1"/>
</dbReference>
<proteinExistence type="inferred from homology"/>